<dbReference type="SUPFAM" id="SSF52047">
    <property type="entry name" value="RNI-like"/>
    <property type="match status" value="1"/>
</dbReference>
<gene>
    <name evidence="1" type="ORF">KC19_6G205100</name>
</gene>
<dbReference type="AlphaFoldDB" id="A0A8T0HJR6"/>
<name>A0A8T0HJR6_CERPU</name>
<evidence type="ECO:0000313" key="1">
    <source>
        <dbReference type="EMBL" id="KAG0571014.1"/>
    </source>
</evidence>
<proteinExistence type="predicted"/>
<comment type="caution">
    <text evidence="1">The sequence shown here is derived from an EMBL/GenBank/DDBJ whole genome shotgun (WGS) entry which is preliminary data.</text>
</comment>
<dbReference type="InterPro" id="IPR032675">
    <property type="entry name" value="LRR_dom_sf"/>
</dbReference>
<reference evidence="1 2" key="1">
    <citation type="submission" date="2020-06" db="EMBL/GenBank/DDBJ databases">
        <title>WGS assembly of Ceratodon purpureus strain R40.</title>
        <authorList>
            <person name="Carey S.B."/>
            <person name="Jenkins J."/>
            <person name="Shu S."/>
            <person name="Lovell J.T."/>
            <person name="Sreedasyam A."/>
            <person name="Maumus F."/>
            <person name="Tiley G.P."/>
            <person name="Fernandez-Pozo N."/>
            <person name="Barry K."/>
            <person name="Chen C."/>
            <person name="Wang M."/>
            <person name="Lipzen A."/>
            <person name="Daum C."/>
            <person name="Saski C.A."/>
            <person name="Payton A.C."/>
            <person name="Mcbreen J.C."/>
            <person name="Conrad R.E."/>
            <person name="Kollar L.M."/>
            <person name="Olsson S."/>
            <person name="Huttunen S."/>
            <person name="Landis J.B."/>
            <person name="Wickett N.J."/>
            <person name="Johnson M.G."/>
            <person name="Rensing S.A."/>
            <person name="Grimwood J."/>
            <person name="Schmutz J."/>
            <person name="Mcdaniel S.F."/>
        </authorList>
    </citation>
    <scope>NUCLEOTIDE SEQUENCE [LARGE SCALE GENOMIC DNA]</scope>
    <source>
        <strain evidence="1 2">R40</strain>
    </source>
</reference>
<accession>A0A8T0HJR6</accession>
<dbReference type="EMBL" id="CM026427">
    <property type="protein sequence ID" value="KAG0571014.1"/>
    <property type="molecule type" value="Genomic_DNA"/>
</dbReference>
<dbReference type="Proteomes" id="UP000822688">
    <property type="component" value="Chromosome 6"/>
</dbReference>
<dbReference type="Gene3D" id="3.80.10.10">
    <property type="entry name" value="Ribonuclease Inhibitor"/>
    <property type="match status" value="1"/>
</dbReference>
<sequence>MDRALEESDARGLRDLEAFVNVSEHNSVPCFYSCTIHTHHTPATSRESLRFHVSLARRDSLAIESDCHNLDKNRASYSGVGAVNLLEAIRILVACPTLTYTQYVDSRLWASSSKKFDVPHRFNEDLMSEVFSLLKSSPSLSWFHFFNSVGSDVSLYCKHLQTLVCENPRLETLTVVSTSGPNLVVLAKALAVCLSRNTVLNSFTLKNLADNYELSRESLEILLSPFTSSSPSEANADLKELALYSGYDPSKYSDVDVDVMANLVCRNTTLKKLDLHFSKFRSCLKDGKSSWREFCRALEVNQTLEELSCPCEVAAMRELLVPFVLDRYGRQPNTTLSTLRLSVSIEGHCRRVEVLVNNFVIVLRDLASALQRNTTLKHVQFIFQRNMYGDYKRYDTKYSTYKVLCQAEPQIQEILRMMIDNELRVNTSLESLEVGHWSLLRVGTEWQTSYRGPCLRKAKEYYVKVKVTP</sequence>
<organism evidence="1 2">
    <name type="scientific">Ceratodon purpureus</name>
    <name type="common">Fire moss</name>
    <name type="synonym">Dicranum purpureum</name>
    <dbReference type="NCBI Taxonomy" id="3225"/>
    <lineage>
        <taxon>Eukaryota</taxon>
        <taxon>Viridiplantae</taxon>
        <taxon>Streptophyta</taxon>
        <taxon>Embryophyta</taxon>
        <taxon>Bryophyta</taxon>
        <taxon>Bryophytina</taxon>
        <taxon>Bryopsida</taxon>
        <taxon>Dicranidae</taxon>
        <taxon>Pseudoditrichales</taxon>
        <taxon>Ditrichaceae</taxon>
        <taxon>Ceratodon</taxon>
    </lineage>
</organism>
<keyword evidence="2" id="KW-1185">Reference proteome</keyword>
<evidence type="ECO:0000313" key="2">
    <source>
        <dbReference type="Proteomes" id="UP000822688"/>
    </source>
</evidence>
<protein>
    <submittedName>
        <fullName evidence="1">Uncharacterized protein</fullName>
    </submittedName>
</protein>